<keyword evidence="8 12" id="KW-0862">Zinc</keyword>
<evidence type="ECO:0000256" key="6">
    <source>
        <dbReference type="ARBA" id="ARBA00022723"/>
    </source>
</evidence>
<evidence type="ECO:0000256" key="11">
    <source>
        <dbReference type="ARBA" id="ARBA00023146"/>
    </source>
</evidence>
<dbReference type="Gene3D" id="1.20.120.1910">
    <property type="entry name" value="Cysteine-tRNA ligase, C-terminal anti-codon recognition domain"/>
    <property type="match status" value="1"/>
</dbReference>
<comment type="catalytic activity">
    <reaction evidence="12">
        <text>tRNA(Cys) + L-cysteine + ATP = L-cysteinyl-tRNA(Cys) + AMP + diphosphate</text>
        <dbReference type="Rhea" id="RHEA:17773"/>
        <dbReference type="Rhea" id="RHEA-COMP:9661"/>
        <dbReference type="Rhea" id="RHEA-COMP:9679"/>
        <dbReference type="ChEBI" id="CHEBI:30616"/>
        <dbReference type="ChEBI" id="CHEBI:33019"/>
        <dbReference type="ChEBI" id="CHEBI:35235"/>
        <dbReference type="ChEBI" id="CHEBI:78442"/>
        <dbReference type="ChEBI" id="CHEBI:78517"/>
        <dbReference type="ChEBI" id="CHEBI:456215"/>
        <dbReference type="EC" id="6.1.1.16"/>
    </reaction>
</comment>
<comment type="subunit">
    <text evidence="3 12">Monomer.</text>
</comment>
<comment type="subcellular location">
    <subcellularLocation>
        <location evidence="1 12">Cytoplasm</location>
    </subcellularLocation>
</comment>
<evidence type="ECO:0000256" key="3">
    <source>
        <dbReference type="ARBA" id="ARBA00011245"/>
    </source>
</evidence>
<feature type="binding site" evidence="12">
    <location>
        <position position="265"/>
    </location>
    <ligand>
        <name>Zn(2+)</name>
        <dbReference type="ChEBI" id="CHEBI:29105"/>
    </ligand>
</feature>
<dbReference type="InterPro" id="IPR014729">
    <property type="entry name" value="Rossmann-like_a/b/a_fold"/>
</dbReference>
<dbReference type="Gene3D" id="3.40.50.620">
    <property type="entry name" value="HUPs"/>
    <property type="match status" value="1"/>
</dbReference>
<gene>
    <name evidence="12 14" type="primary">cysS</name>
    <name evidence="14" type="ORF">XPG1_3024</name>
</gene>
<dbReference type="GO" id="GO:0004817">
    <property type="term" value="F:cysteine-tRNA ligase activity"/>
    <property type="evidence" value="ECO:0007669"/>
    <property type="project" value="UniProtKB-UniRule"/>
</dbReference>
<evidence type="ECO:0000256" key="9">
    <source>
        <dbReference type="ARBA" id="ARBA00022840"/>
    </source>
</evidence>
<reference evidence="14 15" key="1">
    <citation type="submission" date="2013-07" db="EMBL/GenBank/DDBJ databases">
        <authorList>
            <person name="Genoscope - CEA"/>
        </authorList>
    </citation>
    <scope>NUCLEOTIDE SEQUENCE [LARGE SCALE GENOMIC DNA]</scope>
    <source>
        <strain evidence="14 15">G6</strain>
    </source>
</reference>
<dbReference type="Pfam" id="PF23493">
    <property type="entry name" value="CysS_C"/>
    <property type="match status" value="1"/>
</dbReference>
<evidence type="ECO:0000313" key="15">
    <source>
        <dbReference type="Proteomes" id="UP000032735"/>
    </source>
</evidence>
<dbReference type="STRING" id="1354304.XPG1_3024"/>
<dbReference type="GO" id="GO:0006423">
    <property type="term" value="P:cysteinyl-tRNA aminoacylation"/>
    <property type="evidence" value="ECO:0007669"/>
    <property type="project" value="UniProtKB-UniRule"/>
</dbReference>
<name>A0A068R6Y2_9GAMM</name>
<dbReference type="SMART" id="SM00840">
    <property type="entry name" value="DALR_2"/>
    <property type="match status" value="1"/>
</dbReference>
<feature type="binding site" evidence="12">
    <location>
        <position position="84"/>
    </location>
    <ligand>
        <name>Zn(2+)</name>
        <dbReference type="ChEBI" id="CHEBI:29105"/>
    </ligand>
</feature>
<dbReference type="PANTHER" id="PTHR10890">
    <property type="entry name" value="CYSTEINYL-TRNA SYNTHETASE"/>
    <property type="match status" value="1"/>
</dbReference>
<evidence type="ECO:0000256" key="2">
    <source>
        <dbReference type="ARBA" id="ARBA00005594"/>
    </source>
</evidence>
<dbReference type="GO" id="GO:0005524">
    <property type="term" value="F:ATP binding"/>
    <property type="evidence" value="ECO:0007669"/>
    <property type="project" value="UniProtKB-UniRule"/>
</dbReference>
<dbReference type="InterPro" id="IPR015273">
    <property type="entry name" value="Cys-tRNA-synt_Ia_DALR"/>
</dbReference>
<feature type="short sequence motif" description="'KMSKS' region" evidence="12">
    <location>
        <begin position="322"/>
        <end position="326"/>
    </location>
</feature>
<dbReference type="InterPro" id="IPR024909">
    <property type="entry name" value="Cys-tRNA/MSH_ligase"/>
</dbReference>
<dbReference type="FunFam" id="1.20.120.1910:FF:000001">
    <property type="entry name" value="Cysteine--tRNA ligase"/>
    <property type="match status" value="1"/>
</dbReference>
<keyword evidence="4 12" id="KW-0963">Cytoplasm</keyword>
<dbReference type="PRINTS" id="PR00983">
    <property type="entry name" value="TRNASYNTHCYS"/>
</dbReference>
<evidence type="ECO:0000313" key="14">
    <source>
        <dbReference type="EMBL" id="CDG22671.1"/>
    </source>
</evidence>
<dbReference type="CDD" id="cd07963">
    <property type="entry name" value="Anticodon_Ia_Cys"/>
    <property type="match status" value="1"/>
</dbReference>
<dbReference type="InterPro" id="IPR015803">
    <property type="entry name" value="Cys-tRNA-ligase"/>
</dbReference>
<keyword evidence="11 12" id="KW-0030">Aminoacyl-tRNA synthetase</keyword>
<protein>
    <recommendedName>
        <fullName evidence="12">Cysteine--tRNA ligase</fullName>
        <ecNumber evidence="12">6.1.1.16</ecNumber>
    </recommendedName>
    <alternativeName>
        <fullName evidence="12">Cysteinyl-tRNA synthetase</fullName>
        <shortName evidence="12">CysRS</shortName>
    </alternativeName>
</protein>
<evidence type="ECO:0000256" key="12">
    <source>
        <dbReference type="HAMAP-Rule" id="MF_00041"/>
    </source>
</evidence>
<feature type="binding site" evidence="12">
    <location>
        <position position="290"/>
    </location>
    <ligand>
        <name>Zn(2+)</name>
        <dbReference type="ChEBI" id="CHEBI:29105"/>
    </ligand>
</feature>
<evidence type="ECO:0000256" key="8">
    <source>
        <dbReference type="ARBA" id="ARBA00022833"/>
    </source>
</evidence>
<dbReference type="AlphaFoldDB" id="A0A068R6Y2"/>
<keyword evidence="9 12" id="KW-0067">ATP-binding</keyword>
<organism evidence="14 15">
    <name type="scientific">Xenorhabdus poinarii G6</name>
    <dbReference type="NCBI Taxonomy" id="1354304"/>
    <lineage>
        <taxon>Bacteria</taxon>
        <taxon>Pseudomonadati</taxon>
        <taxon>Pseudomonadota</taxon>
        <taxon>Gammaproteobacteria</taxon>
        <taxon>Enterobacterales</taxon>
        <taxon>Morganellaceae</taxon>
        <taxon>Xenorhabdus</taxon>
    </lineage>
</organism>
<dbReference type="Pfam" id="PF01406">
    <property type="entry name" value="tRNA-synt_1e"/>
    <property type="match status" value="1"/>
</dbReference>
<dbReference type="SUPFAM" id="SSF47323">
    <property type="entry name" value="Anticodon-binding domain of a subclass of class I aminoacyl-tRNA synthetases"/>
    <property type="match status" value="1"/>
</dbReference>
<dbReference type="FunFam" id="3.40.50.620:FF:000009">
    <property type="entry name" value="Cysteine--tRNA ligase"/>
    <property type="match status" value="1"/>
</dbReference>
<accession>A0A068R6Y2</accession>
<evidence type="ECO:0000256" key="10">
    <source>
        <dbReference type="ARBA" id="ARBA00022917"/>
    </source>
</evidence>
<dbReference type="HAMAP" id="MF_00041">
    <property type="entry name" value="Cys_tRNA_synth"/>
    <property type="match status" value="1"/>
</dbReference>
<dbReference type="GO" id="GO:0008270">
    <property type="term" value="F:zinc ion binding"/>
    <property type="evidence" value="ECO:0007669"/>
    <property type="project" value="UniProtKB-UniRule"/>
</dbReference>
<dbReference type="CDD" id="cd00672">
    <property type="entry name" value="CysRS_core"/>
    <property type="match status" value="1"/>
</dbReference>
<keyword evidence="6 12" id="KW-0479">Metal-binding</keyword>
<dbReference type="NCBIfam" id="TIGR00435">
    <property type="entry name" value="cysS"/>
    <property type="match status" value="1"/>
</dbReference>
<dbReference type="EC" id="6.1.1.16" evidence="12"/>
<evidence type="ECO:0000256" key="7">
    <source>
        <dbReference type="ARBA" id="ARBA00022741"/>
    </source>
</evidence>
<evidence type="ECO:0000256" key="4">
    <source>
        <dbReference type="ARBA" id="ARBA00022490"/>
    </source>
</evidence>
<feature type="short sequence motif" description="'HIGH' region" evidence="12">
    <location>
        <begin position="86"/>
        <end position="96"/>
    </location>
</feature>
<keyword evidence="15" id="KW-1185">Reference proteome</keyword>
<evidence type="ECO:0000259" key="13">
    <source>
        <dbReference type="SMART" id="SM00840"/>
    </source>
</evidence>
<dbReference type="InterPro" id="IPR009080">
    <property type="entry name" value="tRNAsynth_Ia_anticodon-bd"/>
</dbReference>
<comment type="cofactor">
    <cofactor evidence="12">
        <name>Zn(2+)</name>
        <dbReference type="ChEBI" id="CHEBI:29105"/>
    </cofactor>
    <text evidence="12">Binds 1 zinc ion per subunit.</text>
</comment>
<dbReference type="Proteomes" id="UP000032735">
    <property type="component" value="Chromosome"/>
</dbReference>
<sequence>MNEATYGTCKALHIKVKYPIWLLYILFIYIADKEAYNQLNHLTLLHVHQFSRKRPLMLKIFNTLSRQKEEFKPINEGKVGMYVCGITIYDLCHIGHGRTFVAFDVIARYLRYLGYDLTYVRNITDVDDKIIKRATENNESCDDLTTRMLAEMHRDFDALNILRPDLEPRATKHISEIIAITEALIKREHAYVAANGDVMFSIDTNPDYGLLSRQDLAQLQAGARVEVADVKRNPMDFVLWKMSKPGEPCWESPWGAGRPGWHIECSAMNSKTLGHHFDIHGGGSDLMFPHHENEIAQSTCAHDGPYVNYWMHSGMVMVDKEKMSKSLNNFFTIRDVLDYYDAETVRYFLLSGHYRSQLNYTEENLKQARTSLERLYTALRGTDKSVQPAGGEAFEARFAEAMNDDFNTPEAYSVLFDMAREINRLKTEDIAAANSLAAELRKLAGILGLLEQEPEHFLQGSAQADDDVAQIEALIKQRNEARKDRAWALADAARDQLNEMGIELEDGPQGTTWRRK</sequence>
<feature type="domain" description="Cysteinyl-tRNA synthetase class Ia DALR" evidence="13">
    <location>
        <begin position="397"/>
        <end position="458"/>
    </location>
</feature>
<dbReference type="EMBL" id="FO704551">
    <property type="protein sequence ID" value="CDG22671.1"/>
    <property type="molecule type" value="Genomic_DNA"/>
</dbReference>
<evidence type="ECO:0000256" key="5">
    <source>
        <dbReference type="ARBA" id="ARBA00022598"/>
    </source>
</evidence>
<dbReference type="KEGG" id="xpo:XPG1_3024"/>
<comment type="similarity">
    <text evidence="2 12">Belongs to the class-I aminoacyl-tRNA synthetase family.</text>
</comment>
<evidence type="ECO:0000256" key="1">
    <source>
        <dbReference type="ARBA" id="ARBA00004496"/>
    </source>
</evidence>
<feature type="binding site" evidence="12">
    <location>
        <position position="294"/>
    </location>
    <ligand>
        <name>Zn(2+)</name>
        <dbReference type="ChEBI" id="CHEBI:29105"/>
    </ligand>
</feature>
<dbReference type="GO" id="GO:0005829">
    <property type="term" value="C:cytosol"/>
    <property type="evidence" value="ECO:0007669"/>
    <property type="project" value="TreeGrafter"/>
</dbReference>
<proteinExistence type="inferred from homology"/>
<dbReference type="InterPro" id="IPR056411">
    <property type="entry name" value="CysS_C"/>
</dbReference>
<keyword evidence="5 12" id="KW-0436">Ligase</keyword>
<dbReference type="Pfam" id="PF09190">
    <property type="entry name" value="DALR_2"/>
    <property type="match status" value="1"/>
</dbReference>
<dbReference type="InterPro" id="IPR032678">
    <property type="entry name" value="tRNA-synt_1_cat_dom"/>
</dbReference>
<keyword evidence="10 12" id="KW-0648">Protein biosynthesis</keyword>
<feature type="binding site" evidence="12">
    <location>
        <position position="325"/>
    </location>
    <ligand>
        <name>ATP</name>
        <dbReference type="ChEBI" id="CHEBI:30616"/>
    </ligand>
</feature>
<dbReference type="SUPFAM" id="SSF52374">
    <property type="entry name" value="Nucleotidylyl transferase"/>
    <property type="match status" value="1"/>
</dbReference>
<dbReference type="HOGENOM" id="CLU_013528_0_1_6"/>
<dbReference type="PANTHER" id="PTHR10890:SF3">
    <property type="entry name" value="CYSTEINE--TRNA LIGASE, CYTOPLASMIC"/>
    <property type="match status" value="1"/>
</dbReference>
<keyword evidence="7 12" id="KW-0547">Nucleotide-binding</keyword>